<protein>
    <recommendedName>
        <fullName evidence="2">RiboL-PSP-HEPN domain-containing protein</fullName>
    </recommendedName>
</protein>
<name>A0A3B1BY30_9ZZZZ</name>
<evidence type="ECO:0008006" key="2">
    <source>
        <dbReference type="Google" id="ProtNLM"/>
    </source>
</evidence>
<dbReference type="EMBL" id="UOGB01000147">
    <property type="protein sequence ID" value="VAX19421.1"/>
    <property type="molecule type" value="Genomic_DNA"/>
</dbReference>
<organism evidence="1">
    <name type="scientific">hydrothermal vent metagenome</name>
    <dbReference type="NCBI Taxonomy" id="652676"/>
    <lineage>
        <taxon>unclassified sequences</taxon>
        <taxon>metagenomes</taxon>
        <taxon>ecological metagenomes</taxon>
    </lineage>
</organism>
<proteinExistence type="predicted"/>
<gene>
    <name evidence="1" type="ORF">MNBD_NITROSPINAE03-655</name>
</gene>
<evidence type="ECO:0000313" key="1">
    <source>
        <dbReference type="EMBL" id="VAX19421.1"/>
    </source>
</evidence>
<sequence>MAKDAVYEGAREVRAFAHLARAAKALIEKSEKDQKGSTYTTMGSLILTAFTFEAYLNHLGAEKVEFWDEIESISVKNKYSVMCKLFKITPDYSRRPHQTVKELFKFRNFMAHGKTELKEVVEDINWKDEHKITPPKTEWEEYCTLKNAKRAKEDIDKIIIELNSSAGLDPRVFIEPPSSGSITSKNFNE</sequence>
<reference evidence="1" key="1">
    <citation type="submission" date="2018-06" db="EMBL/GenBank/DDBJ databases">
        <authorList>
            <person name="Zhirakovskaya E."/>
        </authorList>
    </citation>
    <scope>NUCLEOTIDE SEQUENCE</scope>
</reference>
<dbReference type="AlphaFoldDB" id="A0A3B1BY30"/>
<accession>A0A3B1BY30</accession>